<dbReference type="Gene3D" id="1.10.287.660">
    <property type="entry name" value="Helix hairpin bin"/>
    <property type="match status" value="1"/>
</dbReference>
<dbReference type="GeneID" id="28729042"/>
<accession>A0A0M8MRH7</accession>
<keyword evidence="5" id="KW-0653">Protein transport</keyword>
<evidence type="ECO:0000256" key="6">
    <source>
        <dbReference type="SAM" id="Coils"/>
    </source>
</evidence>
<evidence type="ECO:0000256" key="2">
    <source>
        <dbReference type="ARBA" id="ARBA00007617"/>
    </source>
</evidence>
<dbReference type="GO" id="GO:0043162">
    <property type="term" value="P:ubiquitin-dependent protein catabolic process via the multivesicular body sorting pathway"/>
    <property type="evidence" value="ECO:0007669"/>
    <property type="project" value="TreeGrafter"/>
</dbReference>
<keyword evidence="9" id="KW-1185">Reference proteome</keyword>
<dbReference type="PANTHER" id="PTHR13678:SF2">
    <property type="entry name" value="VACUOLAR PROTEIN SORTING-ASSOCIATED PROTEIN 37A"/>
    <property type="match status" value="1"/>
</dbReference>
<evidence type="ECO:0000313" key="9">
    <source>
        <dbReference type="Proteomes" id="UP000037751"/>
    </source>
</evidence>
<comment type="caution">
    <text evidence="8">The sequence shown here is derived from an EMBL/GenBank/DDBJ whole genome shotgun (WGS) entry which is preliminary data.</text>
</comment>
<evidence type="ECO:0000313" key="8">
    <source>
        <dbReference type="EMBL" id="KOS15327.1"/>
    </source>
</evidence>
<dbReference type="InterPro" id="IPR037202">
    <property type="entry name" value="ESCRT_assembly_dom"/>
</dbReference>
<evidence type="ECO:0000256" key="4">
    <source>
        <dbReference type="ARBA" id="ARBA00022753"/>
    </source>
</evidence>
<dbReference type="AlphaFoldDB" id="A0A0M8MRH7"/>
<dbReference type="OrthoDB" id="10260857at2759"/>
<feature type="coiled-coil region" evidence="6">
    <location>
        <begin position="55"/>
        <end position="103"/>
    </location>
</feature>
<keyword evidence="6" id="KW-0175">Coiled coil</keyword>
<dbReference type="EMBL" id="LGAV01000002">
    <property type="protein sequence ID" value="KOS15327.1"/>
    <property type="molecule type" value="Genomic_DNA"/>
</dbReference>
<evidence type="ECO:0000256" key="3">
    <source>
        <dbReference type="ARBA" id="ARBA00022448"/>
    </source>
</evidence>
<organism evidence="8 9">
    <name type="scientific">Malassezia pachydermatis</name>
    <dbReference type="NCBI Taxonomy" id="77020"/>
    <lineage>
        <taxon>Eukaryota</taxon>
        <taxon>Fungi</taxon>
        <taxon>Dikarya</taxon>
        <taxon>Basidiomycota</taxon>
        <taxon>Ustilaginomycotina</taxon>
        <taxon>Malasseziomycetes</taxon>
        <taxon>Malasseziales</taxon>
        <taxon>Malasseziaceae</taxon>
        <taxon>Malassezia</taxon>
    </lineage>
</organism>
<evidence type="ECO:0000259" key="7">
    <source>
        <dbReference type="Pfam" id="PF07200"/>
    </source>
</evidence>
<reference evidence="8 9" key="1">
    <citation type="submission" date="2015-07" db="EMBL/GenBank/DDBJ databases">
        <title>Draft Genome Sequence of Malassezia furfur CBS1878 and Malassezia pachydermatis CBS1879.</title>
        <authorList>
            <person name="Triana S."/>
            <person name="Ohm R."/>
            <person name="Gonzalez A."/>
            <person name="DeCock H."/>
            <person name="Restrepo S."/>
            <person name="Celis A."/>
        </authorList>
    </citation>
    <scope>NUCLEOTIDE SEQUENCE [LARGE SCALE GENOMIC DNA]</scope>
    <source>
        <strain evidence="8 9">CBS 1879</strain>
    </source>
</reference>
<protein>
    <recommendedName>
        <fullName evidence="7">VPS37 C-terminal domain-containing protein</fullName>
    </recommendedName>
</protein>
<dbReference type="SUPFAM" id="SSF140111">
    <property type="entry name" value="Endosomal sorting complex assembly domain"/>
    <property type="match status" value="1"/>
</dbReference>
<dbReference type="Proteomes" id="UP000037751">
    <property type="component" value="Unassembled WGS sequence"/>
</dbReference>
<sequence length="195" mass="22507">MDPTGAAQRLAEEYPSIAALPREMLEELASSPETMEQSQTQAQLLEALVDQLPAIQTLNAEHEALVEQVEAAAARNNALRPELEALRRDTQDAFTKAKQYEHQWPEVERALLEARKRFTPEAMQVRLHMAVQQLHDETEKLVNDFIDGLPPATSPTSTPMDDTHFVRHYCDLRTRYHLRAMQYEQYTRQRVQWKA</sequence>
<evidence type="ECO:0000256" key="5">
    <source>
        <dbReference type="ARBA" id="ARBA00022927"/>
    </source>
</evidence>
<comment type="similarity">
    <text evidence="2">Belongs to the VPS37 family.</text>
</comment>
<keyword evidence="4" id="KW-0967">Endosome</keyword>
<evidence type="ECO:0000256" key="1">
    <source>
        <dbReference type="ARBA" id="ARBA00004177"/>
    </source>
</evidence>
<dbReference type="VEuPathDB" id="FungiDB:Malapachy_2679"/>
<dbReference type="InterPro" id="IPR029012">
    <property type="entry name" value="Helix_hairpin_bin_sf"/>
</dbReference>
<dbReference type="GO" id="GO:0006623">
    <property type="term" value="P:protein targeting to vacuole"/>
    <property type="evidence" value="ECO:0007669"/>
    <property type="project" value="TreeGrafter"/>
</dbReference>
<keyword evidence="3" id="KW-0813">Transport</keyword>
<dbReference type="RefSeq" id="XP_017992959.1">
    <property type="nucleotide sequence ID" value="XM_018137167.1"/>
</dbReference>
<comment type="subcellular location">
    <subcellularLocation>
        <location evidence="1">Endosome</location>
    </subcellularLocation>
</comment>
<name>A0A0M8MRH7_9BASI</name>
<proteinExistence type="inferred from homology"/>
<dbReference type="GO" id="GO:0006612">
    <property type="term" value="P:protein targeting to membrane"/>
    <property type="evidence" value="ECO:0007669"/>
    <property type="project" value="TreeGrafter"/>
</dbReference>
<dbReference type="Pfam" id="PF07200">
    <property type="entry name" value="Mod_r"/>
    <property type="match status" value="1"/>
</dbReference>
<feature type="domain" description="VPS37 C-terminal" evidence="7">
    <location>
        <begin position="33"/>
        <end position="182"/>
    </location>
</feature>
<dbReference type="PANTHER" id="PTHR13678">
    <property type="entry name" value="VACUOLAR PROTEIN SORTING-ASSOCIATED PROTEIN 37"/>
    <property type="match status" value="1"/>
</dbReference>
<dbReference type="STRING" id="77020.A0A0M8MRH7"/>
<gene>
    <name evidence="8" type="ORF">Malapachy_2679</name>
</gene>
<dbReference type="InterPro" id="IPR009851">
    <property type="entry name" value="Mod_r"/>
</dbReference>
<dbReference type="GO" id="GO:0000813">
    <property type="term" value="C:ESCRT I complex"/>
    <property type="evidence" value="ECO:0007669"/>
    <property type="project" value="UniProtKB-ARBA"/>
</dbReference>